<accession>A0A4V1RKQ9</accession>
<feature type="signal peptide" evidence="3">
    <location>
        <begin position="1"/>
        <end position="30"/>
    </location>
</feature>
<evidence type="ECO:0008006" key="6">
    <source>
        <dbReference type="Google" id="ProtNLM"/>
    </source>
</evidence>
<dbReference type="RefSeq" id="WP_129398118.1">
    <property type="nucleotide sequence ID" value="NZ_SDWT01000001.1"/>
</dbReference>
<keyword evidence="5" id="KW-1185">Reference proteome</keyword>
<gene>
    <name evidence="4" type="ORF">EUA93_01490</name>
</gene>
<reference evidence="4 5" key="1">
    <citation type="submission" date="2019-01" db="EMBL/GenBank/DDBJ databases">
        <title>Novel species of Nocardioides.</title>
        <authorList>
            <person name="Liu Q."/>
            <person name="Xin Y.-H."/>
        </authorList>
    </citation>
    <scope>NUCLEOTIDE SEQUENCE [LARGE SCALE GENOMIC DNA]</scope>
    <source>
        <strain evidence="4 5">CGMCC 4.6882</strain>
    </source>
</reference>
<proteinExistence type="predicted"/>
<dbReference type="OrthoDB" id="4775562at2"/>
<evidence type="ECO:0000256" key="2">
    <source>
        <dbReference type="SAM" id="Phobius"/>
    </source>
</evidence>
<feature type="transmembrane region" description="Helical" evidence="2">
    <location>
        <begin position="351"/>
        <end position="373"/>
    </location>
</feature>
<dbReference type="InterPro" id="IPR027273">
    <property type="entry name" value="Neocarzinostatin-like"/>
</dbReference>
<feature type="region of interest" description="Disordered" evidence="1">
    <location>
        <begin position="196"/>
        <end position="252"/>
    </location>
</feature>
<keyword evidence="3" id="KW-0732">Signal</keyword>
<name>A0A4V1RKQ9_9ACTN</name>
<feature type="compositionally biased region" description="Low complexity" evidence="1">
    <location>
        <begin position="219"/>
        <end position="240"/>
    </location>
</feature>
<evidence type="ECO:0000256" key="3">
    <source>
        <dbReference type="SAM" id="SignalP"/>
    </source>
</evidence>
<feature type="compositionally biased region" description="Gly residues" evidence="1">
    <location>
        <begin position="207"/>
        <end position="218"/>
    </location>
</feature>
<comment type="caution">
    <text evidence="4">The sequence shown here is derived from an EMBL/GenBank/DDBJ whole genome shotgun (WGS) entry which is preliminary data.</text>
</comment>
<organism evidence="4 5">
    <name type="scientific">Nocardioides oleivorans</name>
    <dbReference type="NCBI Taxonomy" id="273676"/>
    <lineage>
        <taxon>Bacteria</taxon>
        <taxon>Bacillati</taxon>
        <taxon>Actinomycetota</taxon>
        <taxon>Actinomycetes</taxon>
        <taxon>Propionibacteriales</taxon>
        <taxon>Nocardioidaceae</taxon>
        <taxon>Nocardioides</taxon>
    </lineage>
</organism>
<dbReference type="EMBL" id="SDWT01000001">
    <property type="protein sequence ID" value="RYB93142.1"/>
    <property type="molecule type" value="Genomic_DNA"/>
</dbReference>
<evidence type="ECO:0000256" key="1">
    <source>
        <dbReference type="SAM" id="MobiDB-lite"/>
    </source>
</evidence>
<protein>
    <recommendedName>
        <fullName evidence="6">Htaa domain-containing protein</fullName>
    </recommendedName>
</protein>
<dbReference type="Proteomes" id="UP000294071">
    <property type="component" value="Unassembled WGS sequence"/>
</dbReference>
<feature type="chain" id="PRO_5020322789" description="Htaa domain-containing protein" evidence="3">
    <location>
        <begin position="31"/>
        <end position="393"/>
    </location>
</feature>
<dbReference type="AlphaFoldDB" id="A0A4V1RKQ9"/>
<keyword evidence="2" id="KW-1133">Transmembrane helix</keyword>
<evidence type="ECO:0000313" key="5">
    <source>
        <dbReference type="Proteomes" id="UP000294071"/>
    </source>
</evidence>
<dbReference type="SUPFAM" id="SSF49319">
    <property type="entry name" value="Actinoxanthin-like"/>
    <property type="match status" value="1"/>
</dbReference>
<keyword evidence="2" id="KW-0472">Membrane</keyword>
<sequence length="393" mass="39475">MLTRTRLAATVAAGALALPTAVLVAPPAQAASRVSVTNDQGTALADDRRATTFTLRGSGFQSIRGGFGGVYVAFGWVRDPAGGGWRPSEGGITGRDYRYVPDSESGSNAGYLRFVAFPGSSTEAEAQAVMSADGSFSVDLTVPGPTFEAVDRDGNAVAVDCRTVTCGVITFGAHGVKNARNETFTPVRFGEVYADEAATPTEDRPGQSGGTTDGGGTTGEETTAGSSGTTGPATSTPTTTVRRGRPKVTAERDTAVAGQALAFTGSGFAPGEQVLALLDDGVVALGPLLAGTSGEVAGVMALPADLSVGTHQLRLVGAASDARPSERFPVRAGTAVATDPGPAVAADGPDLAAITFVGASALALLASLVLLVVRLRRRGRRAPLAPGATGVTA</sequence>
<keyword evidence="2" id="KW-0812">Transmembrane</keyword>
<dbReference type="Gene3D" id="2.60.40.230">
    <property type="entry name" value="Neocarzinostatin-like"/>
    <property type="match status" value="1"/>
</dbReference>
<evidence type="ECO:0000313" key="4">
    <source>
        <dbReference type="EMBL" id="RYB93142.1"/>
    </source>
</evidence>